<sequence>MSVQTMIEEKIVDAIPVLGLEVINESYMHNVPPGSESHFKVVIISDEFTGQRLLQRHQRVNQILADELAGEIHALSIQALTAEEWDNKGEKIMPSPKCLGGSKSG</sequence>
<dbReference type="PIRSF" id="PIRSF003113">
    <property type="entry name" value="BolA"/>
    <property type="match status" value="1"/>
</dbReference>
<accession>A0A382W588</accession>
<comment type="similarity">
    <text evidence="1">Belongs to the BolA/IbaG family.</text>
</comment>
<dbReference type="Gene3D" id="3.30.300.90">
    <property type="entry name" value="BolA-like"/>
    <property type="match status" value="1"/>
</dbReference>
<reference evidence="2" key="1">
    <citation type="submission" date="2018-05" db="EMBL/GenBank/DDBJ databases">
        <authorList>
            <person name="Lanie J.A."/>
            <person name="Ng W.-L."/>
            <person name="Kazmierczak K.M."/>
            <person name="Andrzejewski T.M."/>
            <person name="Davidsen T.M."/>
            <person name="Wayne K.J."/>
            <person name="Tettelin H."/>
            <person name="Glass J.I."/>
            <person name="Rusch D."/>
            <person name="Podicherti R."/>
            <person name="Tsui H.-C.T."/>
            <person name="Winkler M.E."/>
        </authorList>
    </citation>
    <scope>NUCLEOTIDE SEQUENCE</scope>
</reference>
<dbReference type="FunFam" id="3.30.300.90:FF:000001">
    <property type="entry name" value="Transcriptional regulator BolA"/>
    <property type="match status" value="1"/>
</dbReference>
<dbReference type="InterPro" id="IPR050961">
    <property type="entry name" value="BolA/IbaG_stress_morph_reg"/>
</dbReference>
<dbReference type="SUPFAM" id="SSF82657">
    <property type="entry name" value="BolA-like"/>
    <property type="match status" value="1"/>
</dbReference>
<evidence type="ECO:0000313" key="2">
    <source>
        <dbReference type="EMBL" id="SVD53986.1"/>
    </source>
</evidence>
<evidence type="ECO:0008006" key="3">
    <source>
        <dbReference type="Google" id="ProtNLM"/>
    </source>
</evidence>
<dbReference type="PANTHER" id="PTHR46229:SF2">
    <property type="entry name" value="BOLA-LIKE PROTEIN 1"/>
    <property type="match status" value="1"/>
</dbReference>
<gene>
    <name evidence="2" type="ORF">METZ01_LOCUS406840</name>
</gene>
<name>A0A382W588_9ZZZZ</name>
<dbReference type="AlphaFoldDB" id="A0A382W588"/>
<dbReference type="GO" id="GO:1990229">
    <property type="term" value="C:iron-sulfur cluster assembly complex"/>
    <property type="evidence" value="ECO:0007669"/>
    <property type="project" value="UniProtKB-ARBA"/>
</dbReference>
<proteinExistence type="inferred from homology"/>
<protein>
    <recommendedName>
        <fullName evidence="3">BolA family transcriptional regulator</fullName>
    </recommendedName>
</protein>
<dbReference type="EMBL" id="UINC01157153">
    <property type="protein sequence ID" value="SVD53986.1"/>
    <property type="molecule type" value="Genomic_DNA"/>
</dbReference>
<dbReference type="PANTHER" id="PTHR46229">
    <property type="entry name" value="BOLA TRANSCRIPTION REGULATOR"/>
    <property type="match status" value="1"/>
</dbReference>
<dbReference type="Pfam" id="PF01722">
    <property type="entry name" value="BolA"/>
    <property type="match status" value="1"/>
</dbReference>
<dbReference type="InterPro" id="IPR036065">
    <property type="entry name" value="BolA-like_sf"/>
</dbReference>
<dbReference type="InterPro" id="IPR002634">
    <property type="entry name" value="BolA"/>
</dbReference>
<organism evidence="2">
    <name type="scientific">marine metagenome</name>
    <dbReference type="NCBI Taxonomy" id="408172"/>
    <lineage>
        <taxon>unclassified sequences</taxon>
        <taxon>metagenomes</taxon>
        <taxon>ecological metagenomes</taxon>
    </lineage>
</organism>
<evidence type="ECO:0000256" key="1">
    <source>
        <dbReference type="ARBA" id="ARBA00005578"/>
    </source>
</evidence>